<dbReference type="Proteomes" id="UP000095284">
    <property type="component" value="Unplaced"/>
</dbReference>
<evidence type="ECO:0000256" key="1">
    <source>
        <dbReference type="ARBA" id="ARBA00022527"/>
    </source>
</evidence>
<dbReference type="Proteomes" id="UP000659654">
    <property type="component" value="Unassembled WGS sequence"/>
</dbReference>
<feature type="compositionally biased region" description="Basic and acidic residues" evidence="6">
    <location>
        <begin position="15"/>
        <end position="34"/>
    </location>
</feature>
<organism evidence="9 11">
    <name type="scientific">Bursaphelenchus xylophilus</name>
    <name type="common">Pinewood nematode worm</name>
    <name type="synonym">Aphelenchoides xylophilus</name>
    <dbReference type="NCBI Taxonomy" id="6326"/>
    <lineage>
        <taxon>Eukaryota</taxon>
        <taxon>Metazoa</taxon>
        <taxon>Ecdysozoa</taxon>
        <taxon>Nematoda</taxon>
        <taxon>Chromadorea</taxon>
        <taxon>Rhabditida</taxon>
        <taxon>Tylenchina</taxon>
        <taxon>Tylenchomorpha</taxon>
        <taxon>Aphelenchoidea</taxon>
        <taxon>Aphelenchoididae</taxon>
        <taxon>Bursaphelenchus</taxon>
    </lineage>
</organism>
<dbReference type="SUPFAM" id="SSF56112">
    <property type="entry name" value="Protein kinase-like (PK-like)"/>
    <property type="match status" value="1"/>
</dbReference>
<evidence type="ECO:0000256" key="6">
    <source>
        <dbReference type="SAM" id="MobiDB-lite"/>
    </source>
</evidence>
<reference evidence="8" key="2">
    <citation type="submission" date="2020-09" db="EMBL/GenBank/DDBJ databases">
        <authorList>
            <person name="Kikuchi T."/>
        </authorList>
    </citation>
    <scope>NUCLEOTIDE SEQUENCE</scope>
    <source>
        <strain evidence="8">Ka4C1</strain>
    </source>
</reference>
<keyword evidence="1" id="KW-0723">Serine/threonine-protein kinase</keyword>
<protein>
    <submittedName>
        <fullName evidence="8">(pine wood nematode) hypothetical protein</fullName>
    </submittedName>
    <submittedName>
        <fullName evidence="11">Protein kinase domain-containing protein</fullName>
    </submittedName>
</protein>
<dbReference type="Gene3D" id="1.10.510.10">
    <property type="entry name" value="Transferase(Phosphotransferase) domain 1"/>
    <property type="match status" value="1"/>
</dbReference>
<feature type="compositionally biased region" description="Low complexity" evidence="6">
    <location>
        <begin position="79"/>
        <end position="98"/>
    </location>
</feature>
<evidence type="ECO:0000256" key="4">
    <source>
        <dbReference type="ARBA" id="ARBA00022777"/>
    </source>
</evidence>
<dbReference type="FunFam" id="3.30.200.20:FF:000131">
    <property type="entry name" value="Dual specificity protein kinase TTK"/>
    <property type="match status" value="1"/>
</dbReference>
<dbReference type="WBParaSite" id="BXY_0126800.1">
    <property type="protein sequence ID" value="BXY_0126800.1"/>
    <property type="gene ID" value="BXY_0126800"/>
</dbReference>
<keyword evidence="3" id="KW-0547">Nucleotide-binding</keyword>
<evidence type="ECO:0000313" key="10">
    <source>
        <dbReference type="Proteomes" id="UP000659654"/>
    </source>
</evidence>
<reference evidence="11" key="1">
    <citation type="submission" date="2016-11" db="UniProtKB">
        <authorList>
            <consortium name="WormBaseParasite"/>
        </authorList>
    </citation>
    <scope>IDENTIFICATION</scope>
</reference>
<dbReference type="SMR" id="A0A1I7RKN4"/>
<dbReference type="GO" id="GO:0007094">
    <property type="term" value="P:mitotic spindle assembly checkpoint signaling"/>
    <property type="evidence" value="ECO:0007669"/>
    <property type="project" value="TreeGrafter"/>
</dbReference>
<feature type="region of interest" description="Disordered" evidence="6">
    <location>
        <begin position="1"/>
        <end position="34"/>
    </location>
</feature>
<dbReference type="Pfam" id="PF00069">
    <property type="entry name" value="Pkinase"/>
    <property type="match status" value="1"/>
</dbReference>
<dbReference type="Proteomes" id="UP000582659">
    <property type="component" value="Unassembled WGS sequence"/>
</dbReference>
<dbReference type="EMBL" id="CAJFCV020000006">
    <property type="protein sequence ID" value="CAG9131203.1"/>
    <property type="molecule type" value="Genomic_DNA"/>
</dbReference>
<dbReference type="GO" id="GO:0033316">
    <property type="term" value="P:meiotic spindle assembly checkpoint signaling"/>
    <property type="evidence" value="ECO:0007669"/>
    <property type="project" value="TreeGrafter"/>
</dbReference>
<keyword evidence="2" id="KW-0808">Transferase</keyword>
<evidence type="ECO:0000256" key="2">
    <source>
        <dbReference type="ARBA" id="ARBA00022679"/>
    </source>
</evidence>
<name>A0A1I7RKN4_BURXY</name>
<dbReference type="GO" id="GO:0005634">
    <property type="term" value="C:nucleus"/>
    <property type="evidence" value="ECO:0007669"/>
    <property type="project" value="TreeGrafter"/>
</dbReference>
<evidence type="ECO:0000259" key="7">
    <source>
        <dbReference type="PROSITE" id="PS50011"/>
    </source>
</evidence>
<dbReference type="PROSITE" id="PS50011">
    <property type="entry name" value="PROTEIN_KINASE_DOM"/>
    <property type="match status" value="1"/>
</dbReference>
<feature type="domain" description="Protein kinase" evidence="7">
    <location>
        <begin position="200"/>
        <end position="465"/>
    </location>
</feature>
<keyword evidence="10" id="KW-1185">Reference proteome</keyword>
<keyword evidence="5" id="KW-0067">ATP-binding</keyword>
<feature type="compositionally biased region" description="Pro residues" evidence="6">
    <location>
        <begin position="175"/>
        <end position="184"/>
    </location>
</feature>
<dbReference type="AlphaFoldDB" id="A0A1I7RKN4"/>
<evidence type="ECO:0000313" key="11">
    <source>
        <dbReference type="WBParaSite" id="BXY_0126800.1"/>
    </source>
</evidence>
<sequence length="516" mass="57787">MKPDSAGSGPPSRLDLNKFREEAARRRKEQREKYEKELEEIASMGGVSKQDLLNSISKSLNGSELVISFSNSYSEGNQPNSSAHGSSSGSSKSNFSKPSEVRSATGRDPPFMAPTIGEGPLRPSVPMEISPINPVPPVKRSALRDVTSEKKAPKAEEPVKKPILMATPLTRKTPSPKPASPPKSPSKSTKSLIRIKDRTYMLQKVVGKGGSCQVYQAVDASNEDMKVAVKIVDLSNCNDRMKRIYMNEVKILEELQGNDYVVKLIAFEVKNSKLYVVMELGERSLAAFIEEVKNNKREIDQHFLRYHWAEMLRCVNTIHQKNIIHSDLKPANFLLVNGRLKLIDFGIAAKINDREESIIQEGGMGTPNFMSPEAVGFRFDNRAAFEITLKTDVWSLGCMLYALIYGTTPFNHLKGNSMKIHAIKSMVIKFDKVDDPQLLDTLKKCFERDPAKRPTVQELLQHPYLTSRSSKENQMDVTLADTDFLTIAEQIQNSTPKTAARTMKAIYKDLKHKNNQ</sequence>
<dbReference type="InterPro" id="IPR008271">
    <property type="entry name" value="Ser/Thr_kinase_AS"/>
</dbReference>
<dbReference type="InterPro" id="IPR011009">
    <property type="entry name" value="Kinase-like_dom_sf"/>
</dbReference>
<accession>A0A1I7RKN4</accession>
<proteinExistence type="predicted"/>
<dbReference type="SMART" id="SM00220">
    <property type="entry name" value="S_TKc"/>
    <property type="match status" value="1"/>
</dbReference>
<dbReference type="GO" id="GO:0004674">
    <property type="term" value="F:protein serine/threonine kinase activity"/>
    <property type="evidence" value="ECO:0007669"/>
    <property type="project" value="UniProtKB-KW"/>
</dbReference>
<evidence type="ECO:0000313" key="8">
    <source>
        <dbReference type="EMBL" id="CAD5235049.1"/>
    </source>
</evidence>
<dbReference type="PROSITE" id="PS00108">
    <property type="entry name" value="PROTEIN_KINASE_ST"/>
    <property type="match status" value="1"/>
</dbReference>
<dbReference type="GO" id="GO:0007059">
    <property type="term" value="P:chromosome segregation"/>
    <property type="evidence" value="ECO:0007669"/>
    <property type="project" value="TreeGrafter"/>
</dbReference>
<dbReference type="Gene3D" id="3.30.200.20">
    <property type="entry name" value="Phosphorylase Kinase, domain 1"/>
    <property type="match status" value="1"/>
</dbReference>
<feature type="region of interest" description="Disordered" evidence="6">
    <location>
        <begin position="71"/>
        <end position="190"/>
    </location>
</feature>
<evidence type="ECO:0000256" key="3">
    <source>
        <dbReference type="ARBA" id="ARBA00022741"/>
    </source>
</evidence>
<dbReference type="EMBL" id="CAJFDI010000006">
    <property type="protein sequence ID" value="CAD5235049.1"/>
    <property type="molecule type" value="Genomic_DNA"/>
</dbReference>
<dbReference type="GO" id="GO:0034501">
    <property type="term" value="P:protein localization to kinetochore"/>
    <property type="evidence" value="ECO:0007669"/>
    <property type="project" value="TreeGrafter"/>
</dbReference>
<dbReference type="OrthoDB" id="20524at2759"/>
<dbReference type="PANTHER" id="PTHR22974:SF21">
    <property type="entry name" value="DUAL SPECIFICITY PROTEIN KINASE TTK"/>
    <property type="match status" value="1"/>
</dbReference>
<dbReference type="PANTHER" id="PTHR22974">
    <property type="entry name" value="MIXED LINEAGE PROTEIN KINASE"/>
    <property type="match status" value="1"/>
</dbReference>
<dbReference type="GO" id="GO:0000776">
    <property type="term" value="C:kinetochore"/>
    <property type="evidence" value="ECO:0007669"/>
    <property type="project" value="TreeGrafter"/>
</dbReference>
<gene>
    <name evidence="8" type="ORF">BXYJ_LOCUS15140</name>
</gene>
<feature type="compositionally biased region" description="Basic and acidic residues" evidence="6">
    <location>
        <begin position="142"/>
        <end position="160"/>
    </location>
</feature>
<evidence type="ECO:0000313" key="9">
    <source>
        <dbReference type="Proteomes" id="UP000095284"/>
    </source>
</evidence>
<dbReference type="eggNOG" id="KOG0596">
    <property type="taxonomic scope" value="Eukaryota"/>
</dbReference>
<dbReference type="InterPro" id="IPR000719">
    <property type="entry name" value="Prot_kinase_dom"/>
</dbReference>
<evidence type="ECO:0000256" key="5">
    <source>
        <dbReference type="ARBA" id="ARBA00022840"/>
    </source>
</evidence>
<keyword evidence="4" id="KW-0418">Kinase</keyword>
<dbReference type="GO" id="GO:0005524">
    <property type="term" value="F:ATP binding"/>
    <property type="evidence" value="ECO:0007669"/>
    <property type="project" value="UniProtKB-KW"/>
</dbReference>
<dbReference type="GO" id="GO:0004712">
    <property type="term" value="F:protein serine/threonine/tyrosine kinase activity"/>
    <property type="evidence" value="ECO:0007669"/>
    <property type="project" value="TreeGrafter"/>
</dbReference>